<evidence type="ECO:0008006" key="4">
    <source>
        <dbReference type="Google" id="ProtNLM"/>
    </source>
</evidence>
<accession>A0A6A4BMM4</accession>
<feature type="compositionally biased region" description="Gly residues" evidence="1">
    <location>
        <begin position="311"/>
        <end position="322"/>
    </location>
</feature>
<dbReference type="PANTHER" id="PTHR33064">
    <property type="entry name" value="POL PROTEIN"/>
    <property type="match status" value="1"/>
</dbReference>
<dbReference type="Gene3D" id="3.10.10.10">
    <property type="entry name" value="HIV Type 1 Reverse Transcriptase, subunit A, domain 1"/>
    <property type="match status" value="1"/>
</dbReference>
<dbReference type="Proteomes" id="UP000437068">
    <property type="component" value="Unassembled WGS sequence"/>
</dbReference>
<protein>
    <recommendedName>
        <fullName evidence="4">CCHC-type domain-containing protein</fullName>
    </recommendedName>
</protein>
<proteinExistence type="predicted"/>
<dbReference type="InterPro" id="IPR051320">
    <property type="entry name" value="Viral_Replic_Matur_Polypro"/>
</dbReference>
<gene>
    <name evidence="2" type="ORF">PF001_g26700</name>
</gene>
<evidence type="ECO:0000313" key="2">
    <source>
        <dbReference type="EMBL" id="KAE9275197.1"/>
    </source>
</evidence>
<dbReference type="InterPro" id="IPR043502">
    <property type="entry name" value="DNA/RNA_pol_sf"/>
</dbReference>
<dbReference type="SUPFAM" id="SSF56672">
    <property type="entry name" value="DNA/RNA polymerases"/>
    <property type="match status" value="1"/>
</dbReference>
<dbReference type="Gene3D" id="3.30.70.270">
    <property type="match status" value="1"/>
</dbReference>
<dbReference type="PANTHER" id="PTHR33064:SF37">
    <property type="entry name" value="RIBONUCLEASE H"/>
    <property type="match status" value="1"/>
</dbReference>
<evidence type="ECO:0000256" key="1">
    <source>
        <dbReference type="SAM" id="MobiDB-lite"/>
    </source>
</evidence>
<organism evidence="2 3">
    <name type="scientific">Phytophthora fragariae</name>
    <dbReference type="NCBI Taxonomy" id="53985"/>
    <lineage>
        <taxon>Eukaryota</taxon>
        <taxon>Sar</taxon>
        <taxon>Stramenopiles</taxon>
        <taxon>Oomycota</taxon>
        <taxon>Peronosporomycetes</taxon>
        <taxon>Peronosporales</taxon>
        <taxon>Peronosporaceae</taxon>
        <taxon>Phytophthora</taxon>
    </lineage>
</organism>
<dbReference type="AlphaFoldDB" id="A0A6A4BMM4"/>
<name>A0A6A4BMM4_9STRA</name>
<sequence length="778" mass="85606">MASLTESLADRMAAASIRSRGGTPASPPMRTPGLRLQIPNPFEALETPGEEETEAVQDAEMATASPEAFEMQRVAAAPQPPRFSGRTMEDRREFMLKYETYLSAINALQTSGQGAFAMPVGACVDSLTKRRVARYELNCLPSEITEQQWINYFKEANMPTYVDYAVVDEAMKKLKMQTKWPDPESRMAHLEADLEAILQKFNLTDVAFKNGQRRIVGYLAHALEPAGFRSAIAIQLSLNENKLYKREVVPFCSWVTAKMREFMTWERAVAASIDTPRRDESSSSGNGGRGSGHRGRSRGGGSDGASSSGGPRVGSGGRGGPRQPGRGTSANTGGSLPPAPDAASSGSQRLPGACLKCGALDHQVRDCRRAEPGEASRLLRELRQQRQAVQPTATSMRRVEVVGPNGQAGCHSDETGTVDAVVEGLALKALLMDSGADTSLVARGVIDKLEQSGKAVNIVDVAPRELTPIGGRRFFVTRVATFREVVLTTSAGPLMLRNLACNIEEANTTLDFNVGRPIMTILVYSTDRLLASARKISPEWELGGVSDTDIIEPKAGSTPLQRVCRLQRTTLTGVDQEADSVERHEIRSATPKMDPVALSELVSTLEKRFEVATSMGLRLKPQAKLRGMLRVRLNCFRLEFGDDPPVKVAPLKVRLKPDATPTKAQPRRLPPNDRDFLERHVAKLLEKKLVYRNTRSRWASAPRIVRKKEQDYDPTADPRMTVDTRAVNDRTEAMPWTMPILEVVVGELEGAKVFFVLDWFRGYWQLPLHPDSQEYLPS</sequence>
<comment type="caution">
    <text evidence="2">The sequence shown here is derived from an EMBL/GenBank/DDBJ whole genome shotgun (WGS) entry which is preliminary data.</text>
</comment>
<feature type="region of interest" description="Disordered" evidence="1">
    <location>
        <begin position="273"/>
        <end position="349"/>
    </location>
</feature>
<dbReference type="EMBL" id="QXGE01003419">
    <property type="protein sequence ID" value="KAE9275197.1"/>
    <property type="molecule type" value="Genomic_DNA"/>
</dbReference>
<evidence type="ECO:0000313" key="3">
    <source>
        <dbReference type="Proteomes" id="UP000437068"/>
    </source>
</evidence>
<reference evidence="2 3" key="1">
    <citation type="submission" date="2018-08" db="EMBL/GenBank/DDBJ databases">
        <title>Genomic investigation of the strawberry pathogen Phytophthora fragariae indicates pathogenicity is determined by transcriptional variation in three key races.</title>
        <authorList>
            <person name="Adams T.M."/>
            <person name="Armitage A.D."/>
            <person name="Sobczyk M.K."/>
            <person name="Bates H.J."/>
            <person name="Dunwell J.M."/>
            <person name="Nellist C.F."/>
            <person name="Harrison R.J."/>
        </authorList>
    </citation>
    <scope>NUCLEOTIDE SEQUENCE [LARGE SCALE GENOMIC DNA]</scope>
    <source>
        <strain evidence="2 3">A4</strain>
    </source>
</reference>
<feature type="region of interest" description="Disordered" evidence="1">
    <location>
        <begin position="1"/>
        <end position="36"/>
    </location>
</feature>
<dbReference type="InterPro" id="IPR043128">
    <property type="entry name" value="Rev_trsase/Diguanyl_cyclase"/>
</dbReference>